<keyword evidence="5" id="KW-0378">Hydrolase</keyword>
<feature type="binding site" evidence="10">
    <location>
        <position position="352"/>
    </location>
    <ligand>
        <name>Mg(2+)</name>
        <dbReference type="ChEBI" id="CHEBI:18420"/>
        <label>1</label>
    </ligand>
</feature>
<keyword evidence="15" id="KW-0540">Nuclease</keyword>
<keyword evidence="3 10" id="KW-0479">Metal-binding</keyword>
<dbReference type="Proteomes" id="UP000750334">
    <property type="component" value="Unassembled WGS sequence"/>
</dbReference>
<dbReference type="AlphaFoldDB" id="A0A9P6W048"/>
<evidence type="ECO:0000256" key="1">
    <source>
        <dbReference type="ARBA" id="ARBA00007092"/>
    </source>
</evidence>
<dbReference type="InterPro" id="IPR010666">
    <property type="entry name" value="Znf_GRF"/>
</dbReference>
<feature type="site" description="Important for catalytic activity" evidence="11">
    <location>
        <position position="327"/>
    </location>
</feature>
<evidence type="ECO:0000259" key="14">
    <source>
        <dbReference type="PROSITE" id="PS51999"/>
    </source>
</evidence>
<proteinExistence type="inferred from homology"/>
<feature type="binding site" evidence="10">
    <location>
        <position position="60"/>
    </location>
    <ligand>
        <name>Mg(2+)</name>
        <dbReference type="ChEBI" id="CHEBI:18420"/>
        <label>1</label>
    </ligand>
</feature>
<evidence type="ECO:0000256" key="3">
    <source>
        <dbReference type="ARBA" id="ARBA00022723"/>
    </source>
</evidence>
<sequence length="542" mass="61459">MTDVTEEKVKRKANNDLIRFVTFNVNGVRTFFHYHPFSQMRSSLKEVFNYFDADIISFQELKTDVLSISKWGKIDGFYSFISIPKVKKGYSGVGCWIRMLPENHPYHNAMKIIKAEEGITGLLSVKSSRSKVRYRDDKQLGLGGYDNLGITDEERLLKLDSEGRCVMVELACNLIVISVYSPANSGLTEEGESFRMDFIKVLFNRIRNFNKMGKKIAFMGDINICRDLIDSADCLNNANINLNTNNTGSIVEEKYHNDSVVFILNPQTPHRRLLNQLLSDCIIPELAEEGILIDSTRQIQGRDRLKMYTVWNTLKNTRPSNYGSRIDLILITDDIKDHIKDSDILANVMGSDHCPVYTDISLKSLSREVTLGDYKIPRFEARYRYNLQNHNVLSMFAKRSKTTPNTISESDSSSKGSSQSTTPTSSFPSHNTSKNVAANRTKSIDKFFKVTKVQSARTKSSMPNSKEDSGITLHTTKISRNEEGFKPMKDVFGKPPLCNHGDQCILKTSRTTENPGKKFWACDKPRGEPNDPNASCGYFEWV</sequence>
<feature type="region of interest" description="Disordered" evidence="13">
    <location>
        <begin position="396"/>
        <end position="438"/>
    </location>
</feature>
<feature type="active site" evidence="9">
    <location>
        <position position="180"/>
    </location>
</feature>
<feature type="binding site" evidence="10">
    <location>
        <position position="353"/>
    </location>
    <ligand>
        <name>Mg(2+)</name>
        <dbReference type="ChEBI" id="CHEBI:18420"/>
        <label>1</label>
    </ligand>
</feature>
<keyword evidence="4 12" id="KW-0863">Zinc-finger</keyword>
<evidence type="ECO:0000256" key="6">
    <source>
        <dbReference type="ARBA" id="ARBA00022833"/>
    </source>
</evidence>
<dbReference type="GO" id="GO:0003906">
    <property type="term" value="F:DNA-(apurinic or apyrimidinic site) endonuclease activity"/>
    <property type="evidence" value="ECO:0007669"/>
    <property type="project" value="TreeGrafter"/>
</dbReference>
<feature type="binding site" evidence="10">
    <location>
        <position position="221"/>
    </location>
    <ligand>
        <name>Mg(2+)</name>
        <dbReference type="ChEBI" id="CHEBI:18420"/>
        <label>1</label>
    </ligand>
</feature>
<keyword evidence="6" id="KW-0862">Zinc</keyword>
<feature type="active site" description="Proton acceptor" evidence="9">
    <location>
        <position position="353"/>
    </location>
</feature>
<evidence type="ECO:0000256" key="2">
    <source>
        <dbReference type="ARBA" id="ARBA00013541"/>
    </source>
</evidence>
<dbReference type="Pfam" id="PF03372">
    <property type="entry name" value="Exo_endo_phos"/>
    <property type="match status" value="1"/>
</dbReference>
<dbReference type="PANTHER" id="PTHR22748:SF4">
    <property type="entry name" value="DNA-(APURINIC OR APYRIMIDINIC SITE) ENDONUCLEASE 2"/>
    <property type="match status" value="1"/>
</dbReference>
<dbReference type="GO" id="GO:0008311">
    <property type="term" value="F:double-stranded DNA 3'-5' DNA exonuclease activity"/>
    <property type="evidence" value="ECO:0007669"/>
    <property type="project" value="TreeGrafter"/>
</dbReference>
<evidence type="ECO:0000256" key="13">
    <source>
        <dbReference type="SAM" id="MobiDB-lite"/>
    </source>
</evidence>
<feature type="domain" description="GRF-type" evidence="14">
    <location>
        <begin position="498"/>
        <end position="542"/>
    </location>
</feature>
<feature type="binding site" evidence="10">
    <location>
        <position position="223"/>
    </location>
    <ligand>
        <name>Mg(2+)</name>
        <dbReference type="ChEBI" id="CHEBI:18420"/>
        <label>1</label>
    </ligand>
</feature>
<evidence type="ECO:0000256" key="9">
    <source>
        <dbReference type="PIRSR" id="PIRSR604808-1"/>
    </source>
</evidence>
<reference evidence="15 16" key="1">
    <citation type="submission" date="2020-11" db="EMBL/GenBank/DDBJ databases">
        <title>Kefir isolates.</title>
        <authorList>
            <person name="Marcisauskas S."/>
            <person name="Kim Y."/>
            <person name="Blasche S."/>
        </authorList>
    </citation>
    <scope>NUCLEOTIDE SEQUENCE [LARGE SCALE GENOMIC DNA]</scope>
    <source>
        <strain evidence="15 16">OG2</strain>
    </source>
</reference>
<keyword evidence="7 10" id="KW-0460">Magnesium</keyword>
<comment type="caution">
    <text evidence="15">The sequence shown here is derived from an EMBL/GenBank/DDBJ whole genome shotgun (WGS) entry which is preliminary data.</text>
</comment>
<dbReference type="GO" id="GO:0006284">
    <property type="term" value="P:base-excision repair"/>
    <property type="evidence" value="ECO:0007669"/>
    <property type="project" value="TreeGrafter"/>
</dbReference>
<keyword evidence="16" id="KW-1185">Reference proteome</keyword>
<dbReference type="SUPFAM" id="SSF56219">
    <property type="entry name" value="DNase I-like"/>
    <property type="match status" value="1"/>
</dbReference>
<dbReference type="PROSITE" id="PS51435">
    <property type="entry name" value="AP_NUCLEASE_F1_4"/>
    <property type="match status" value="1"/>
</dbReference>
<feature type="compositionally biased region" description="Low complexity" evidence="13">
    <location>
        <begin position="406"/>
        <end position="433"/>
    </location>
</feature>
<evidence type="ECO:0000256" key="10">
    <source>
        <dbReference type="PIRSR" id="PIRSR604808-2"/>
    </source>
</evidence>
<dbReference type="PROSITE" id="PS51999">
    <property type="entry name" value="ZF_GRF"/>
    <property type="match status" value="1"/>
</dbReference>
<keyword evidence="15" id="KW-0255">Endonuclease</keyword>
<evidence type="ECO:0000313" key="16">
    <source>
        <dbReference type="Proteomes" id="UP000750334"/>
    </source>
</evidence>
<dbReference type="OrthoDB" id="391817at2759"/>
<dbReference type="Gene3D" id="3.60.10.10">
    <property type="entry name" value="Endonuclease/exonuclease/phosphatase"/>
    <property type="match status" value="1"/>
</dbReference>
<evidence type="ECO:0000256" key="8">
    <source>
        <dbReference type="ARBA" id="ARBA00023242"/>
    </source>
</evidence>
<feature type="site" description="Interaction with DNA substrate" evidence="11">
    <location>
        <position position="353"/>
    </location>
</feature>
<feature type="binding site" evidence="10">
    <location>
        <position position="24"/>
    </location>
    <ligand>
        <name>Mg(2+)</name>
        <dbReference type="ChEBI" id="CHEBI:18420"/>
        <label>1</label>
    </ligand>
</feature>
<gene>
    <name evidence="15" type="primary">APN2</name>
    <name evidence="15" type="ORF">C6P45_001458</name>
</gene>
<keyword evidence="8" id="KW-0539">Nucleus</keyword>
<evidence type="ECO:0000256" key="5">
    <source>
        <dbReference type="ARBA" id="ARBA00022801"/>
    </source>
</evidence>
<evidence type="ECO:0000256" key="4">
    <source>
        <dbReference type="ARBA" id="ARBA00022771"/>
    </source>
</evidence>
<dbReference type="GO" id="GO:0008270">
    <property type="term" value="F:zinc ion binding"/>
    <property type="evidence" value="ECO:0007669"/>
    <property type="project" value="UniProtKB-KW"/>
</dbReference>
<protein>
    <recommendedName>
        <fullName evidence="2">DNA-(apurinic or apyrimidinic site) endonuclease 2</fullName>
    </recommendedName>
</protein>
<name>A0A9P6W048_MAUEX</name>
<comment type="similarity">
    <text evidence="1">Belongs to the DNA repair enzymes AP/ExoA family.</text>
</comment>
<organism evidence="15 16">
    <name type="scientific">Maudiozyma exigua</name>
    <name type="common">Yeast</name>
    <name type="synonym">Kazachstania exigua</name>
    <dbReference type="NCBI Taxonomy" id="34358"/>
    <lineage>
        <taxon>Eukaryota</taxon>
        <taxon>Fungi</taxon>
        <taxon>Dikarya</taxon>
        <taxon>Ascomycota</taxon>
        <taxon>Saccharomycotina</taxon>
        <taxon>Saccharomycetes</taxon>
        <taxon>Saccharomycetales</taxon>
        <taxon>Saccharomycetaceae</taxon>
        <taxon>Maudiozyma</taxon>
    </lineage>
</organism>
<dbReference type="InterPro" id="IPR036691">
    <property type="entry name" value="Endo/exonu/phosph_ase_sf"/>
</dbReference>
<dbReference type="InterPro" id="IPR005135">
    <property type="entry name" value="Endo/exonuclease/phosphatase"/>
</dbReference>
<dbReference type="InterPro" id="IPR004808">
    <property type="entry name" value="AP_endonuc_1"/>
</dbReference>
<comment type="cofactor">
    <cofactor evidence="10">
        <name>Mg(2+)</name>
        <dbReference type="ChEBI" id="CHEBI:18420"/>
    </cofactor>
    <cofactor evidence="10">
        <name>Mn(2+)</name>
        <dbReference type="ChEBI" id="CHEBI:29035"/>
    </cofactor>
    <text evidence="10">Probably binds two magnesium or manganese ions per subunit.</text>
</comment>
<evidence type="ECO:0000313" key="15">
    <source>
        <dbReference type="EMBL" id="KAG0660910.1"/>
    </source>
</evidence>
<evidence type="ECO:0000256" key="11">
    <source>
        <dbReference type="PIRSR" id="PIRSR604808-3"/>
    </source>
</evidence>
<dbReference type="GO" id="GO:0005634">
    <property type="term" value="C:nucleus"/>
    <property type="evidence" value="ECO:0007669"/>
    <property type="project" value="TreeGrafter"/>
</dbReference>
<evidence type="ECO:0000256" key="7">
    <source>
        <dbReference type="ARBA" id="ARBA00022842"/>
    </source>
</evidence>
<feature type="site" description="Transition state stabilizer" evidence="11">
    <location>
        <position position="223"/>
    </location>
</feature>
<evidence type="ECO:0000256" key="12">
    <source>
        <dbReference type="PROSITE-ProRule" id="PRU01343"/>
    </source>
</evidence>
<accession>A0A9P6W048</accession>
<dbReference type="GO" id="GO:0008081">
    <property type="term" value="F:phosphoric diester hydrolase activity"/>
    <property type="evidence" value="ECO:0007669"/>
    <property type="project" value="TreeGrafter"/>
</dbReference>
<dbReference type="PANTHER" id="PTHR22748">
    <property type="entry name" value="AP ENDONUCLEASE"/>
    <property type="match status" value="1"/>
</dbReference>
<dbReference type="Pfam" id="PF06839">
    <property type="entry name" value="Zn_ribbon_GRF"/>
    <property type="match status" value="1"/>
</dbReference>
<feature type="active site" description="Proton donor/acceptor" evidence="9">
    <location>
        <position position="221"/>
    </location>
</feature>
<dbReference type="EMBL" id="PUHR01000168">
    <property type="protein sequence ID" value="KAG0660910.1"/>
    <property type="molecule type" value="Genomic_DNA"/>
</dbReference>
<keyword evidence="10" id="KW-0464">Manganese</keyword>